<gene>
    <name evidence="6" type="ORF">GCM10009733_112250</name>
</gene>
<sequence length="135" mass="13860">MLMSKERAKKEGKQPLATILGHAAVGAEAPYLAKTPALAIQKLLKQTGYQVSDIDLFEINEAFAAVALTSAELAGIPHEKLNVNGGAIALGHPIGASGARILMTLIYELKRCGGGLGIAAICSGAAQGDAILIQV</sequence>
<organism evidence="6 7">
    <name type="scientific">Nonomuraea maheshkhaliensis</name>
    <dbReference type="NCBI Taxonomy" id="419590"/>
    <lineage>
        <taxon>Bacteria</taxon>
        <taxon>Bacillati</taxon>
        <taxon>Actinomycetota</taxon>
        <taxon>Actinomycetes</taxon>
        <taxon>Streptosporangiales</taxon>
        <taxon>Streptosporangiaceae</taxon>
        <taxon>Nonomuraea</taxon>
    </lineage>
</organism>
<accession>A0ABP4UDG9</accession>
<dbReference type="SUPFAM" id="SSF53901">
    <property type="entry name" value="Thiolase-like"/>
    <property type="match status" value="1"/>
</dbReference>
<comment type="similarity">
    <text evidence="1">Belongs to the thiolase-like superfamily. Thiolase family.</text>
</comment>
<evidence type="ECO:0000313" key="7">
    <source>
        <dbReference type="Proteomes" id="UP001500064"/>
    </source>
</evidence>
<evidence type="ECO:0000313" key="6">
    <source>
        <dbReference type="EMBL" id="GAA1701610.1"/>
    </source>
</evidence>
<evidence type="ECO:0000259" key="5">
    <source>
        <dbReference type="Pfam" id="PF02803"/>
    </source>
</evidence>
<dbReference type="PANTHER" id="PTHR18919">
    <property type="entry name" value="ACETYL-COA C-ACYLTRANSFERASE"/>
    <property type="match status" value="1"/>
</dbReference>
<dbReference type="InterPro" id="IPR020617">
    <property type="entry name" value="Thiolase_C"/>
</dbReference>
<evidence type="ECO:0000256" key="3">
    <source>
        <dbReference type="ARBA" id="ARBA00022679"/>
    </source>
</evidence>
<protein>
    <recommendedName>
        <fullName evidence="2">acetyl-CoA C-acetyltransferase</fullName>
        <ecNumber evidence="2">2.3.1.9</ecNumber>
    </recommendedName>
</protein>
<dbReference type="PROSITE" id="PS00099">
    <property type="entry name" value="THIOLASE_3"/>
    <property type="match status" value="1"/>
</dbReference>
<reference evidence="7" key="1">
    <citation type="journal article" date="2019" name="Int. J. Syst. Evol. Microbiol.">
        <title>The Global Catalogue of Microorganisms (GCM) 10K type strain sequencing project: providing services to taxonomists for standard genome sequencing and annotation.</title>
        <authorList>
            <consortium name="The Broad Institute Genomics Platform"/>
            <consortium name="The Broad Institute Genome Sequencing Center for Infectious Disease"/>
            <person name="Wu L."/>
            <person name="Ma J."/>
        </authorList>
    </citation>
    <scope>NUCLEOTIDE SEQUENCE [LARGE SCALE GENOMIC DNA]</scope>
    <source>
        <strain evidence="7">JCM 13929</strain>
    </source>
</reference>
<dbReference type="InterPro" id="IPR016039">
    <property type="entry name" value="Thiolase-like"/>
</dbReference>
<feature type="domain" description="Thiolase C-terminal" evidence="5">
    <location>
        <begin position="14"/>
        <end position="134"/>
    </location>
</feature>
<dbReference type="InterPro" id="IPR020610">
    <property type="entry name" value="Thiolase_AS"/>
</dbReference>
<dbReference type="Gene3D" id="3.40.47.10">
    <property type="match status" value="2"/>
</dbReference>
<comment type="caution">
    <text evidence="6">The sequence shown here is derived from an EMBL/GenBank/DDBJ whole genome shotgun (WGS) entry which is preliminary data.</text>
</comment>
<keyword evidence="3" id="KW-0808">Transferase</keyword>
<keyword evidence="4" id="KW-0012">Acyltransferase</keyword>
<dbReference type="Proteomes" id="UP001500064">
    <property type="component" value="Unassembled WGS sequence"/>
</dbReference>
<proteinExistence type="inferred from homology"/>
<name>A0ABP4UDG9_9ACTN</name>
<dbReference type="PROSITE" id="PS00737">
    <property type="entry name" value="THIOLASE_2"/>
    <property type="match status" value="1"/>
</dbReference>
<evidence type="ECO:0000256" key="1">
    <source>
        <dbReference type="ARBA" id="ARBA00010982"/>
    </source>
</evidence>
<dbReference type="EMBL" id="BAAAMU010000349">
    <property type="protein sequence ID" value="GAA1701610.1"/>
    <property type="molecule type" value="Genomic_DNA"/>
</dbReference>
<evidence type="ECO:0000256" key="2">
    <source>
        <dbReference type="ARBA" id="ARBA00012705"/>
    </source>
</evidence>
<dbReference type="PANTHER" id="PTHR18919:SF107">
    <property type="entry name" value="ACETYL-COA ACETYLTRANSFERASE, CYTOSOLIC"/>
    <property type="match status" value="1"/>
</dbReference>
<dbReference type="EC" id="2.3.1.9" evidence="2"/>
<evidence type="ECO:0000256" key="4">
    <source>
        <dbReference type="ARBA" id="ARBA00023315"/>
    </source>
</evidence>
<dbReference type="Pfam" id="PF02803">
    <property type="entry name" value="Thiolase_C"/>
    <property type="match status" value="1"/>
</dbReference>
<dbReference type="InterPro" id="IPR020613">
    <property type="entry name" value="Thiolase_CS"/>
</dbReference>
<keyword evidence="7" id="KW-1185">Reference proteome</keyword>